<feature type="transmembrane region" description="Helical" evidence="6">
    <location>
        <begin position="78"/>
        <end position="105"/>
    </location>
</feature>
<evidence type="ECO:0000256" key="5">
    <source>
        <dbReference type="ARBA" id="ARBA00023251"/>
    </source>
</evidence>
<evidence type="ECO:0000256" key="6">
    <source>
        <dbReference type="RuleBase" id="RU361157"/>
    </source>
</evidence>
<evidence type="ECO:0000256" key="2">
    <source>
        <dbReference type="ARBA" id="ARBA00022692"/>
    </source>
</evidence>
<name>A0ABN2IDL8_9ACTN</name>
<proteinExistence type="inferred from homology"/>
<dbReference type="RefSeq" id="WP_344313669.1">
    <property type="nucleotide sequence ID" value="NZ_BAAANY010000026.1"/>
</dbReference>
<keyword evidence="9" id="KW-1185">Reference proteome</keyword>
<feature type="domain" description="ABC transmembrane type-2" evidence="7">
    <location>
        <begin position="42"/>
        <end position="271"/>
    </location>
</feature>
<dbReference type="PANTHER" id="PTHR43229">
    <property type="entry name" value="NODULATION PROTEIN J"/>
    <property type="match status" value="1"/>
</dbReference>
<evidence type="ECO:0000313" key="8">
    <source>
        <dbReference type="EMBL" id="GAA1702958.1"/>
    </source>
</evidence>
<dbReference type="InterPro" id="IPR000412">
    <property type="entry name" value="ABC_2_transport"/>
</dbReference>
<dbReference type="PANTHER" id="PTHR43229:SF2">
    <property type="entry name" value="NODULATION PROTEIN J"/>
    <property type="match status" value="1"/>
</dbReference>
<comment type="similarity">
    <text evidence="6">Belongs to the ABC-2 integral membrane protein family.</text>
</comment>
<dbReference type="PIRSF" id="PIRSF006648">
    <property type="entry name" value="DrrB"/>
    <property type="match status" value="1"/>
</dbReference>
<keyword evidence="6" id="KW-1003">Cell membrane</keyword>
<evidence type="ECO:0000313" key="9">
    <source>
        <dbReference type="Proteomes" id="UP001500618"/>
    </source>
</evidence>
<dbReference type="Pfam" id="PF01061">
    <property type="entry name" value="ABC2_membrane"/>
    <property type="match status" value="1"/>
</dbReference>
<comment type="caution">
    <text evidence="8">The sequence shown here is derived from an EMBL/GenBank/DDBJ whole genome shotgun (WGS) entry which is preliminary data.</text>
</comment>
<dbReference type="InterPro" id="IPR047817">
    <property type="entry name" value="ABC2_TM_bact-type"/>
</dbReference>
<protein>
    <recommendedName>
        <fullName evidence="6">Transport permease protein</fullName>
    </recommendedName>
</protein>
<sequence length="274" mass="29979">MSTNVPPAPVRLMARLLPIPAGAGLARMLFERNVLVYRRGWVAFVSGFLEPVFYLFSLGIGLGALIGSVNYGGQLVPYASFVAPAMLATSAMNGVVFDMVFMLFFKLRYNKIYESVLNTPLGVRDIAIGESAWALVRSTIYATSFLIIATIAGFVHSWWALLAVPVAVLIGFACGSLAMAGTTWMRTHQDFDYLNLVLMPLFLLSATFYPLSTYPPSVQWLVQLSPLYHGVTLERDLMLGYIHPGLFVHAAVLALVGLLGLAIASRRLEKLLLS</sequence>
<feature type="transmembrane region" description="Helical" evidence="6">
    <location>
        <begin position="241"/>
        <end position="264"/>
    </location>
</feature>
<evidence type="ECO:0000256" key="1">
    <source>
        <dbReference type="ARBA" id="ARBA00004141"/>
    </source>
</evidence>
<feature type="transmembrane region" description="Helical" evidence="6">
    <location>
        <begin position="134"/>
        <end position="152"/>
    </location>
</feature>
<keyword evidence="3 6" id="KW-1133">Transmembrane helix</keyword>
<keyword evidence="2 6" id="KW-0812">Transmembrane</keyword>
<dbReference type="InterPro" id="IPR013525">
    <property type="entry name" value="ABC2_TM"/>
</dbReference>
<dbReference type="PROSITE" id="PS51012">
    <property type="entry name" value="ABC_TM2"/>
    <property type="match status" value="1"/>
</dbReference>
<comment type="subcellular location">
    <subcellularLocation>
        <location evidence="6">Cell membrane</location>
        <topology evidence="6">Multi-pass membrane protein</topology>
    </subcellularLocation>
    <subcellularLocation>
        <location evidence="1">Membrane</location>
        <topology evidence="1">Multi-pass membrane protein</topology>
    </subcellularLocation>
</comment>
<gene>
    <name evidence="8" type="ORF">GCM10009765_60450</name>
</gene>
<feature type="transmembrane region" description="Helical" evidence="6">
    <location>
        <begin position="193"/>
        <end position="211"/>
    </location>
</feature>
<evidence type="ECO:0000256" key="3">
    <source>
        <dbReference type="ARBA" id="ARBA00022989"/>
    </source>
</evidence>
<dbReference type="PRINTS" id="PR00164">
    <property type="entry name" value="ABC2TRNSPORT"/>
</dbReference>
<keyword evidence="6" id="KW-0813">Transport</keyword>
<accession>A0ABN2IDL8</accession>
<keyword evidence="5" id="KW-0046">Antibiotic resistance</keyword>
<dbReference type="Proteomes" id="UP001500618">
    <property type="component" value="Unassembled WGS sequence"/>
</dbReference>
<feature type="transmembrane region" description="Helical" evidence="6">
    <location>
        <begin position="158"/>
        <end position="181"/>
    </location>
</feature>
<organism evidence="8 9">
    <name type="scientific">Fodinicola feengrottensis</name>
    <dbReference type="NCBI Taxonomy" id="435914"/>
    <lineage>
        <taxon>Bacteria</taxon>
        <taxon>Bacillati</taxon>
        <taxon>Actinomycetota</taxon>
        <taxon>Actinomycetes</taxon>
        <taxon>Mycobacteriales</taxon>
        <taxon>Fodinicola</taxon>
    </lineage>
</organism>
<dbReference type="EMBL" id="BAAANY010000026">
    <property type="protein sequence ID" value="GAA1702958.1"/>
    <property type="molecule type" value="Genomic_DNA"/>
</dbReference>
<keyword evidence="4 6" id="KW-0472">Membrane</keyword>
<feature type="transmembrane region" description="Helical" evidence="6">
    <location>
        <begin position="42"/>
        <end position="66"/>
    </location>
</feature>
<evidence type="ECO:0000259" key="7">
    <source>
        <dbReference type="PROSITE" id="PS51012"/>
    </source>
</evidence>
<dbReference type="InterPro" id="IPR051784">
    <property type="entry name" value="Nod_factor_ABC_transporter"/>
</dbReference>
<evidence type="ECO:0000256" key="4">
    <source>
        <dbReference type="ARBA" id="ARBA00023136"/>
    </source>
</evidence>
<reference evidence="8 9" key="1">
    <citation type="journal article" date="2019" name="Int. J. Syst. Evol. Microbiol.">
        <title>The Global Catalogue of Microorganisms (GCM) 10K type strain sequencing project: providing services to taxonomists for standard genome sequencing and annotation.</title>
        <authorList>
            <consortium name="The Broad Institute Genomics Platform"/>
            <consortium name="The Broad Institute Genome Sequencing Center for Infectious Disease"/>
            <person name="Wu L."/>
            <person name="Ma J."/>
        </authorList>
    </citation>
    <scope>NUCLEOTIDE SEQUENCE [LARGE SCALE GENOMIC DNA]</scope>
    <source>
        <strain evidence="8 9">JCM 14718</strain>
    </source>
</reference>